<dbReference type="HOGENOM" id="CLU_048087_1_0_9"/>
<dbReference type="Proteomes" id="UP000007488">
    <property type="component" value="Chromosome"/>
</dbReference>
<dbReference type="PROSITE" id="PS51379">
    <property type="entry name" value="4FE4S_FER_2"/>
    <property type="match status" value="3"/>
</dbReference>
<evidence type="ECO:0000256" key="5">
    <source>
        <dbReference type="ARBA" id="ARBA00022723"/>
    </source>
</evidence>
<dbReference type="Pfam" id="PF12838">
    <property type="entry name" value="Fer4_7"/>
    <property type="match status" value="1"/>
</dbReference>
<evidence type="ECO:0000256" key="3">
    <source>
        <dbReference type="ARBA" id="ARBA00013529"/>
    </source>
</evidence>
<dbReference type="Gene3D" id="3.30.70.20">
    <property type="match status" value="2"/>
</dbReference>
<dbReference type="InterPro" id="IPR057431">
    <property type="entry name" value="LdpA_Fe-S-bd"/>
</dbReference>
<evidence type="ECO:0000313" key="11">
    <source>
        <dbReference type="Proteomes" id="UP000007488"/>
    </source>
</evidence>
<feature type="region of interest" description="Disordered" evidence="8">
    <location>
        <begin position="161"/>
        <end position="188"/>
    </location>
</feature>
<evidence type="ECO:0000256" key="4">
    <source>
        <dbReference type="ARBA" id="ARBA00022485"/>
    </source>
</evidence>
<dbReference type="EMBL" id="CP002547">
    <property type="protein sequence ID" value="ADY55981.1"/>
    <property type="molecule type" value="Genomic_DNA"/>
</dbReference>
<dbReference type="InterPro" id="IPR050157">
    <property type="entry name" value="PSI_iron-sulfur_center"/>
</dbReference>
<protein>
    <recommendedName>
        <fullName evidence="3">Ferredoxin</fullName>
    </recommendedName>
</protein>
<dbReference type="PANTHER" id="PTHR24960:SF79">
    <property type="entry name" value="PHOTOSYSTEM I IRON-SULFUR CENTER"/>
    <property type="match status" value="1"/>
</dbReference>
<reference evidence="11" key="2">
    <citation type="submission" date="2011-02" db="EMBL/GenBank/DDBJ databases">
        <title>The complete genome of Syntrophobotulus glycolicus DSM 8271.</title>
        <authorList>
            <person name="Lucas S."/>
            <person name="Copeland A."/>
            <person name="Lapidus A."/>
            <person name="Bruce D."/>
            <person name="Goodwin L."/>
            <person name="Pitluck S."/>
            <person name="Kyrpides N."/>
            <person name="Mavromatis K."/>
            <person name="Pagani I."/>
            <person name="Ivanova N."/>
            <person name="Mikhailova N."/>
            <person name="Chertkov O."/>
            <person name="Held B."/>
            <person name="Detter J.C."/>
            <person name="Tapia R."/>
            <person name="Han C."/>
            <person name="Land M."/>
            <person name="Hauser L."/>
            <person name="Markowitz V."/>
            <person name="Cheng J.-F."/>
            <person name="Hugenholtz P."/>
            <person name="Woyke T."/>
            <person name="Wu D."/>
            <person name="Spring S."/>
            <person name="Schroeder M."/>
            <person name="Brambilla E."/>
            <person name="Klenk H.-P."/>
            <person name="Eisen J.A."/>
        </authorList>
    </citation>
    <scope>NUCLEOTIDE SEQUENCE [LARGE SCALE GENOMIC DNA]</scope>
    <source>
        <strain evidence="11">DSM 8271 / FlGlyR</strain>
    </source>
</reference>
<dbReference type="InterPro" id="IPR017900">
    <property type="entry name" value="4Fe4S_Fe_S_CS"/>
</dbReference>
<reference evidence="10 11" key="1">
    <citation type="journal article" date="2011" name="Stand. Genomic Sci.">
        <title>Complete genome sequence of Syntrophobotulus glycolicus type strain (FlGlyR).</title>
        <authorList>
            <person name="Han C."/>
            <person name="Mwirichia R."/>
            <person name="Chertkov O."/>
            <person name="Held B."/>
            <person name="Lapidus A."/>
            <person name="Nolan M."/>
            <person name="Lucas S."/>
            <person name="Hammon N."/>
            <person name="Deshpande S."/>
            <person name="Cheng J.F."/>
            <person name="Tapia R."/>
            <person name="Goodwin L."/>
            <person name="Pitluck S."/>
            <person name="Huntemann M."/>
            <person name="Liolios K."/>
            <person name="Ivanova N."/>
            <person name="Pagani I."/>
            <person name="Mavromatis K."/>
            <person name="Ovchinikova G."/>
            <person name="Pati A."/>
            <person name="Chen A."/>
            <person name="Palaniappan K."/>
            <person name="Land M."/>
            <person name="Hauser L."/>
            <person name="Brambilla E.M."/>
            <person name="Rohde M."/>
            <person name="Spring S."/>
            <person name="Sikorski J."/>
            <person name="Goker M."/>
            <person name="Woyke T."/>
            <person name="Bristow J."/>
            <person name="Eisen J.A."/>
            <person name="Markowitz V."/>
            <person name="Hugenholtz P."/>
            <person name="Kyrpides N.C."/>
            <person name="Klenk H.P."/>
            <person name="Detter J.C."/>
        </authorList>
    </citation>
    <scope>NUCLEOTIDE SEQUENCE [LARGE SCALE GENOMIC DNA]</scope>
    <source>
        <strain evidence="11">DSM 8271 / FlGlyR</strain>
    </source>
</reference>
<dbReference type="OrthoDB" id="9672at2"/>
<evidence type="ECO:0000259" key="9">
    <source>
        <dbReference type="PROSITE" id="PS51379"/>
    </source>
</evidence>
<feature type="domain" description="4Fe-4S ferredoxin-type" evidence="9">
    <location>
        <begin position="234"/>
        <end position="262"/>
    </location>
</feature>
<evidence type="ECO:0000256" key="2">
    <source>
        <dbReference type="ARBA" id="ARBA00003532"/>
    </source>
</evidence>
<evidence type="ECO:0000256" key="6">
    <source>
        <dbReference type="ARBA" id="ARBA00023004"/>
    </source>
</evidence>
<dbReference type="STRING" id="645991.Sgly_1683"/>
<comment type="cofactor">
    <cofactor evidence="1">
        <name>[4Fe-4S] cluster</name>
        <dbReference type="ChEBI" id="CHEBI:49883"/>
    </cofactor>
</comment>
<accession>F0SYU4</accession>
<keyword evidence="4" id="KW-0004">4Fe-4S</keyword>
<evidence type="ECO:0000256" key="8">
    <source>
        <dbReference type="SAM" id="MobiDB-lite"/>
    </source>
</evidence>
<keyword evidence="7" id="KW-0411">Iron-sulfur</keyword>
<dbReference type="GO" id="GO:0046872">
    <property type="term" value="F:metal ion binding"/>
    <property type="evidence" value="ECO:0007669"/>
    <property type="project" value="UniProtKB-KW"/>
</dbReference>
<dbReference type="eggNOG" id="COG1036">
    <property type="taxonomic scope" value="Bacteria"/>
</dbReference>
<evidence type="ECO:0000256" key="7">
    <source>
        <dbReference type="ARBA" id="ARBA00023014"/>
    </source>
</evidence>
<dbReference type="PROSITE" id="PS00198">
    <property type="entry name" value="4FE4S_FER_1"/>
    <property type="match status" value="3"/>
</dbReference>
<dbReference type="KEGG" id="sgy:Sgly_1683"/>
<feature type="domain" description="4Fe-4S ferredoxin-type" evidence="9">
    <location>
        <begin position="266"/>
        <end position="295"/>
    </location>
</feature>
<evidence type="ECO:0000313" key="10">
    <source>
        <dbReference type="EMBL" id="ADY55981.1"/>
    </source>
</evidence>
<dbReference type="GO" id="GO:0051539">
    <property type="term" value="F:4 iron, 4 sulfur cluster binding"/>
    <property type="evidence" value="ECO:0007669"/>
    <property type="project" value="UniProtKB-KW"/>
</dbReference>
<dbReference type="InterPro" id="IPR017896">
    <property type="entry name" value="4Fe4S_Fe-S-bd"/>
</dbReference>
<organism evidence="10 11">
    <name type="scientific">Syntrophobotulus glycolicus (strain DSM 8271 / FlGlyR)</name>
    <dbReference type="NCBI Taxonomy" id="645991"/>
    <lineage>
        <taxon>Bacteria</taxon>
        <taxon>Bacillati</taxon>
        <taxon>Bacillota</taxon>
        <taxon>Clostridia</taxon>
        <taxon>Eubacteriales</taxon>
        <taxon>Desulfitobacteriaceae</taxon>
        <taxon>Syntrophobotulus</taxon>
    </lineage>
</organism>
<proteinExistence type="predicted"/>
<dbReference type="Pfam" id="PF25160">
    <property type="entry name" value="LdpA_Fe-S-bd"/>
    <property type="match status" value="1"/>
</dbReference>
<name>F0SYU4_SYNGF</name>
<gene>
    <name evidence="10" type="ordered locus">Sgly_1683</name>
</gene>
<dbReference type="RefSeq" id="WP_013624849.1">
    <property type="nucleotide sequence ID" value="NC_015172.1"/>
</dbReference>
<feature type="domain" description="4Fe-4S ferredoxin-type" evidence="9">
    <location>
        <begin position="40"/>
        <end position="69"/>
    </location>
</feature>
<evidence type="ECO:0000256" key="1">
    <source>
        <dbReference type="ARBA" id="ARBA00001966"/>
    </source>
</evidence>
<dbReference type="PANTHER" id="PTHR24960">
    <property type="entry name" value="PHOTOSYSTEM I IRON-SULFUR CENTER-RELATED"/>
    <property type="match status" value="1"/>
</dbReference>
<keyword evidence="6" id="KW-0408">Iron</keyword>
<dbReference type="SUPFAM" id="SSF54862">
    <property type="entry name" value="4Fe-4S ferredoxins"/>
    <property type="match status" value="2"/>
</dbReference>
<dbReference type="eggNOG" id="COG1143">
    <property type="taxonomic scope" value="Bacteria"/>
</dbReference>
<comment type="function">
    <text evidence="2">Ferredoxins are iron-sulfur proteins that transfer electrons in a wide variety of metabolic reactions.</text>
</comment>
<sequence>MALNDCQMIFHPGNCLNTKKPYPKQCRQCLLYCPHEAITEDMQIKKSKCTECGVCMSVCPSDGFVDKEMDKLRDYIFNREKVILNCPQAQSKGHEIACIGMLDEEAWLTLMILAQEKDVRILTGDCGKCDDRQACVVSVTSLKKIHAQWPDHPQIKIEIAPAGSGEGGKREMPEEVPENGEEAGSAAGWREQGKEKVKALIPSIVGEETYLIPRTRQWLAQALKQYPDFRIQYEAVKVDDKCTNCGVCVKICPQDALQLVQREGRIRLIYQADRCVHCKRCVEICGPEAMTLEPISFSHKLLTGKILLRESLPRYCSKCGKQIFHNIEPRLCMQCAAKNPELKGILY</sequence>
<keyword evidence="11" id="KW-1185">Reference proteome</keyword>
<keyword evidence="5" id="KW-0479">Metal-binding</keyword>
<dbReference type="AlphaFoldDB" id="F0SYU4"/>